<evidence type="ECO:0000313" key="2">
    <source>
        <dbReference type="Proteomes" id="UP000679950"/>
    </source>
</evidence>
<dbReference type="Proteomes" id="UP000679950">
    <property type="component" value="Unassembled WGS sequence"/>
</dbReference>
<accession>A0ABQ4KM41</accession>
<protein>
    <submittedName>
        <fullName evidence="1">Uncharacterized protein</fullName>
    </submittedName>
</protein>
<name>A0ABQ4KM41_9BACI</name>
<dbReference type="EMBL" id="BORB01000033">
    <property type="protein sequence ID" value="GIN58998.1"/>
    <property type="molecule type" value="Genomic_DNA"/>
</dbReference>
<evidence type="ECO:0000313" key="1">
    <source>
        <dbReference type="EMBL" id="GIN58998.1"/>
    </source>
</evidence>
<reference evidence="1 2" key="1">
    <citation type="submission" date="2021-03" db="EMBL/GenBank/DDBJ databases">
        <title>Antimicrobial resistance genes in bacteria isolated from Japanese honey, and their potential for conferring macrolide and lincosamide resistance in the American foulbrood pathogen Paenibacillus larvae.</title>
        <authorList>
            <person name="Okamoto M."/>
            <person name="Kumagai M."/>
            <person name="Kanamori H."/>
            <person name="Takamatsu D."/>
        </authorList>
    </citation>
    <scope>NUCLEOTIDE SEQUENCE [LARGE SCALE GENOMIC DNA]</scope>
    <source>
        <strain evidence="1 2">J8TS2</strain>
    </source>
</reference>
<organism evidence="1 2">
    <name type="scientific">Lederbergia ruris</name>
    <dbReference type="NCBI Taxonomy" id="217495"/>
    <lineage>
        <taxon>Bacteria</taxon>
        <taxon>Bacillati</taxon>
        <taxon>Bacillota</taxon>
        <taxon>Bacilli</taxon>
        <taxon>Bacillales</taxon>
        <taxon>Bacillaceae</taxon>
        <taxon>Lederbergia</taxon>
    </lineage>
</organism>
<gene>
    <name evidence="1" type="ORF">J8TS2_33170</name>
</gene>
<comment type="caution">
    <text evidence="1">The sequence shown here is derived from an EMBL/GenBank/DDBJ whole genome shotgun (WGS) entry which is preliminary data.</text>
</comment>
<proteinExistence type="predicted"/>
<sequence length="40" mass="4377">MATIAQITVETVALFQMAKKKSGMKLMSTLLNDPTIIPLK</sequence>
<keyword evidence="2" id="KW-1185">Reference proteome</keyword>